<dbReference type="InterPro" id="IPR004360">
    <property type="entry name" value="Glyas_Fos-R_dOase_dom"/>
</dbReference>
<proteinExistence type="predicted"/>
<evidence type="ECO:0000259" key="1">
    <source>
        <dbReference type="PROSITE" id="PS51819"/>
    </source>
</evidence>
<organism evidence="2 3">
    <name type="scientific">Candidatus Nitrosocosmicus oleophilus</name>
    <dbReference type="NCBI Taxonomy" id="1353260"/>
    <lineage>
        <taxon>Archaea</taxon>
        <taxon>Nitrososphaerota</taxon>
        <taxon>Nitrososphaeria</taxon>
        <taxon>Nitrososphaerales</taxon>
        <taxon>Nitrososphaeraceae</taxon>
        <taxon>Candidatus Nitrosocosmicus</taxon>
    </lineage>
</organism>
<dbReference type="InterPro" id="IPR037523">
    <property type="entry name" value="VOC_core"/>
</dbReference>
<sequence>MSDVYAISAITLIIKDMKRSCNFYSKIPGFRLIYGGSLDDAFTTFQIGKRKSPMYLNLELETSESSTRLSNYKPRFFGRIIFYTTDVDKLYSYFISNSSLSGLMLLVHEPVDAPWGERYFYVREPDGYELSFAHPLKRKSVQQN</sequence>
<dbReference type="Gene3D" id="3.10.180.10">
    <property type="entry name" value="2,3-Dihydroxybiphenyl 1,2-Dioxygenase, domain 1"/>
    <property type="match status" value="1"/>
</dbReference>
<dbReference type="PROSITE" id="PS51819">
    <property type="entry name" value="VOC"/>
    <property type="match status" value="1"/>
</dbReference>
<protein>
    <submittedName>
        <fullName evidence="2">Glyoxalase-like domain protein</fullName>
    </submittedName>
</protein>
<keyword evidence="3" id="KW-1185">Reference proteome</keyword>
<evidence type="ECO:0000313" key="2">
    <source>
        <dbReference type="EMBL" id="ALI36012.1"/>
    </source>
</evidence>
<gene>
    <name evidence="2" type="ORF">NMY3_01809</name>
</gene>
<dbReference type="Pfam" id="PF00903">
    <property type="entry name" value="Glyoxalase"/>
    <property type="match status" value="1"/>
</dbReference>
<accession>A0A654M923</accession>
<dbReference type="InterPro" id="IPR029068">
    <property type="entry name" value="Glyas_Bleomycin-R_OHBP_Dase"/>
</dbReference>
<dbReference type="CDD" id="cd06587">
    <property type="entry name" value="VOC"/>
    <property type="match status" value="1"/>
</dbReference>
<evidence type="ECO:0000313" key="3">
    <source>
        <dbReference type="Proteomes" id="UP000058925"/>
    </source>
</evidence>
<dbReference type="EMBL" id="CP012850">
    <property type="protein sequence ID" value="ALI36012.1"/>
    <property type="molecule type" value="Genomic_DNA"/>
</dbReference>
<name>A0A654M923_9ARCH</name>
<dbReference type="OrthoDB" id="11014at2157"/>
<dbReference type="KEGG" id="taa:NMY3_01809"/>
<dbReference type="SUPFAM" id="SSF54593">
    <property type="entry name" value="Glyoxalase/Bleomycin resistance protein/Dihydroxybiphenyl dioxygenase"/>
    <property type="match status" value="1"/>
</dbReference>
<dbReference type="Proteomes" id="UP000058925">
    <property type="component" value="Chromosome"/>
</dbReference>
<dbReference type="AlphaFoldDB" id="A0A654M923"/>
<feature type="domain" description="VOC" evidence="1">
    <location>
        <begin position="6"/>
        <end position="135"/>
    </location>
</feature>
<reference evidence="3" key="1">
    <citation type="submission" date="2015-10" db="EMBL/GenBank/DDBJ databases">
        <title>Niche specialization of a soil ammonia-oxidizing archaeon, Candidatus Nitrosocosmicus oleophilus.</title>
        <authorList>
            <person name="Jung M.-Y."/>
            <person name="Rhee S.-K."/>
        </authorList>
    </citation>
    <scope>NUCLEOTIDE SEQUENCE [LARGE SCALE GENOMIC DNA]</scope>
    <source>
        <strain evidence="3">MY3</strain>
    </source>
</reference>